<reference evidence="2 3" key="1">
    <citation type="submission" date="2019-11" db="EMBL/GenBank/DDBJ databases">
        <title>Caenimonas koreensis gen. nov., sp. nov., isolated from activated sludge.</title>
        <authorList>
            <person name="Seung H.R."/>
        </authorList>
    </citation>
    <scope>NUCLEOTIDE SEQUENCE [LARGE SCALE GENOMIC DNA]</scope>
    <source>
        <strain evidence="2 3">EMB320</strain>
    </source>
</reference>
<name>A0A844B3X4_9BURK</name>
<evidence type="ECO:0000313" key="3">
    <source>
        <dbReference type="Proteomes" id="UP000487350"/>
    </source>
</evidence>
<dbReference type="AlphaFoldDB" id="A0A844B3X4"/>
<comment type="caution">
    <text evidence="2">The sequence shown here is derived from an EMBL/GenBank/DDBJ whole genome shotgun (WGS) entry which is preliminary data.</text>
</comment>
<evidence type="ECO:0000256" key="1">
    <source>
        <dbReference type="SAM" id="SignalP"/>
    </source>
</evidence>
<keyword evidence="1" id="KW-0732">Signal</keyword>
<protein>
    <recommendedName>
        <fullName evidence="4">Lipocalin-like domain-containing protein</fullName>
    </recommendedName>
</protein>
<feature type="chain" id="PRO_5033036804" description="Lipocalin-like domain-containing protein" evidence="1">
    <location>
        <begin position="22"/>
        <end position="177"/>
    </location>
</feature>
<sequence>MKTLQHLLCAAAVTAGFSAAAQQPAAAPASTPAASVPCPAASAQRTTTAQWLIGSWRHVELSRYANGKQISKDTYNGENVLRFECDGRWSLNGPKFKSSGTYRWLGPDQLEQTILESNHPVQKGQVSTKRIVAEFGVMEMHAQITQEQLQKQQRPMKIDTPGETVRVISFFQRMTLR</sequence>
<dbReference type="OrthoDB" id="9156450at2"/>
<dbReference type="Proteomes" id="UP000487350">
    <property type="component" value="Unassembled WGS sequence"/>
</dbReference>
<proteinExistence type="predicted"/>
<dbReference type="RefSeq" id="WP_153586798.1">
    <property type="nucleotide sequence ID" value="NZ_WJBU01000025.1"/>
</dbReference>
<feature type="signal peptide" evidence="1">
    <location>
        <begin position="1"/>
        <end position="21"/>
    </location>
</feature>
<keyword evidence="3" id="KW-1185">Reference proteome</keyword>
<gene>
    <name evidence="2" type="ORF">GHT07_19620</name>
</gene>
<evidence type="ECO:0008006" key="4">
    <source>
        <dbReference type="Google" id="ProtNLM"/>
    </source>
</evidence>
<accession>A0A844B3X4</accession>
<dbReference type="EMBL" id="WJBU01000025">
    <property type="protein sequence ID" value="MRD49488.1"/>
    <property type="molecule type" value="Genomic_DNA"/>
</dbReference>
<evidence type="ECO:0000313" key="2">
    <source>
        <dbReference type="EMBL" id="MRD49488.1"/>
    </source>
</evidence>
<organism evidence="2 3">
    <name type="scientific">Caenimonas koreensis DSM 17982</name>
    <dbReference type="NCBI Taxonomy" id="1121255"/>
    <lineage>
        <taxon>Bacteria</taxon>
        <taxon>Pseudomonadati</taxon>
        <taxon>Pseudomonadota</taxon>
        <taxon>Betaproteobacteria</taxon>
        <taxon>Burkholderiales</taxon>
        <taxon>Comamonadaceae</taxon>
        <taxon>Caenimonas</taxon>
    </lineage>
</organism>